<feature type="region of interest" description="Disordered" evidence="1">
    <location>
        <begin position="408"/>
        <end position="429"/>
    </location>
</feature>
<organism evidence="3 4">
    <name type="scientific">Caligus rogercresseyi</name>
    <name type="common">Sea louse</name>
    <dbReference type="NCBI Taxonomy" id="217165"/>
    <lineage>
        <taxon>Eukaryota</taxon>
        <taxon>Metazoa</taxon>
        <taxon>Ecdysozoa</taxon>
        <taxon>Arthropoda</taxon>
        <taxon>Crustacea</taxon>
        <taxon>Multicrustacea</taxon>
        <taxon>Hexanauplia</taxon>
        <taxon>Copepoda</taxon>
        <taxon>Siphonostomatoida</taxon>
        <taxon>Caligidae</taxon>
        <taxon>Caligus</taxon>
    </lineage>
</organism>
<dbReference type="GO" id="GO:0005979">
    <property type="term" value="P:regulation of glycogen biosynthetic process"/>
    <property type="evidence" value="ECO:0007669"/>
    <property type="project" value="TreeGrafter"/>
</dbReference>
<proteinExistence type="predicted"/>
<dbReference type="PROSITE" id="PS51159">
    <property type="entry name" value="CBM21"/>
    <property type="match status" value="1"/>
</dbReference>
<evidence type="ECO:0000313" key="3">
    <source>
        <dbReference type="EMBL" id="QQP58515.1"/>
    </source>
</evidence>
<dbReference type="Pfam" id="PF03370">
    <property type="entry name" value="CBM_21"/>
    <property type="match status" value="1"/>
</dbReference>
<dbReference type="Proteomes" id="UP000595437">
    <property type="component" value="Chromosome 2"/>
</dbReference>
<gene>
    <name evidence="3" type="ORF">FKW44_003867</name>
</gene>
<feature type="region of interest" description="Disordered" evidence="1">
    <location>
        <begin position="177"/>
        <end position="201"/>
    </location>
</feature>
<accession>A0A7T8KM72</accession>
<evidence type="ECO:0000313" key="4">
    <source>
        <dbReference type="Proteomes" id="UP000595437"/>
    </source>
</evidence>
<feature type="compositionally biased region" description="Acidic residues" evidence="1">
    <location>
        <begin position="189"/>
        <end position="201"/>
    </location>
</feature>
<dbReference type="AlphaFoldDB" id="A0A7T8KM72"/>
<feature type="domain" description="CBM21" evidence="2">
    <location>
        <begin position="463"/>
        <end position="572"/>
    </location>
</feature>
<dbReference type="Gene3D" id="2.60.40.2440">
    <property type="entry name" value="Carbohydrate binding type-21 domain"/>
    <property type="match status" value="1"/>
</dbReference>
<dbReference type="EMBL" id="CP045891">
    <property type="protein sequence ID" value="QQP58515.1"/>
    <property type="molecule type" value="Genomic_DNA"/>
</dbReference>
<evidence type="ECO:0000259" key="2">
    <source>
        <dbReference type="PROSITE" id="PS51159"/>
    </source>
</evidence>
<evidence type="ECO:0000256" key="1">
    <source>
        <dbReference type="SAM" id="MobiDB-lite"/>
    </source>
</evidence>
<dbReference type="GO" id="GO:0000164">
    <property type="term" value="C:protein phosphatase type 1 complex"/>
    <property type="evidence" value="ECO:0007669"/>
    <property type="project" value="TreeGrafter"/>
</dbReference>
<protein>
    <recommendedName>
        <fullName evidence="2">CBM21 domain-containing protein</fullName>
    </recommendedName>
</protein>
<dbReference type="InterPro" id="IPR038175">
    <property type="entry name" value="CBM21_dom_sf"/>
</dbReference>
<feature type="non-terminal residue" evidence="3">
    <location>
        <position position="1"/>
    </location>
</feature>
<dbReference type="OrthoDB" id="8942186at2759"/>
<feature type="compositionally biased region" description="Acidic residues" evidence="1">
    <location>
        <begin position="258"/>
        <end position="270"/>
    </location>
</feature>
<feature type="compositionally biased region" description="Basic and acidic residues" evidence="1">
    <location>
        <begin position="247"/>
        <end position="257"/>
    </location>
</feature>
<dbReference type="GO" id="GO:0008157">
    <property type="term" value="F:protein phosphatase 1 binding"/>
    <property type="evidence" value="ECO:0007669"/>
    <property type="project" value="TreeGrafter"/>
</dbReference>
<name>A0A7T8KM72_CALRO</name>
<dbReference type="InterPro" id="IPR050782">
    <property type="entry name" value="PP1_regulatory_subunit_3"/>
</dbReference>
<feature type="region of interest" description="Disordered" evidence="1">
    <location>
        <begin position="245"/>
        <end position="279"/>
    </location>
</feature>
<keyword evidence="4" id="KW-1185">Reference proteome</keyword>
<dbReference type="PANTHER" id="PTHR12307">
    <property type="entry name" value="PROTEIN PHOSPHATASE 1 REGULATORY SUBUNIT"/>
    <property type="match status" value="1"/>
</dbReference>
<sequence>MEDDGLPKKAVVVLEDKVELAARIVNLRRGDKGKRVKKCCEIQARISHELSKRKKKNISFPSPPGDLVIRILAVSIWDALNPSYDDDAKLHAISALDQLEELRIPDKNRIITSSCLEISSKGEEDIVTSGFIGTSFPPLLSTAHFPRCGFQGSLQKFQLPSLKTHSESDLSDIRIMSNESSDCPRPTIEEDDPDGSPPVEVEEVEECSAEEEPLFAMDEDESSQEAFRVDNCVITNNDVQEFLSGLQEDKVFDKDPWDKEEEDEESDDESGSSSLSTPINVKSGSKFECSLSTIQASPLATSSMTENNPTICIINQVEEDLTPLQKKIIESHPPTKPSNEPEKKFLEVKDNKGRKLRRATSLKAYTSPEEKSDTQKKISTKTFNNGIPTVPKSAYLYLRDVELSDTESDTSSRGIGGYPSFYSSRPTRSITPPTGFTRSPEQIVAKSGLAPQFTQPGVKEDFNSIVNNQALCLECAYVSVNGCTLSGVVAVKNISFHKNVSIRYTIDDWQSFSDSEAIYSSTCPTSGFDKFSFDINFPAPISLSQRLQCCIRYSNTHGDFWDNNFGANYTFKSLTKFDKMSASVSQSHIKRQTIISQYPSCSEDPWLHF</sequence>
<dbReference type="PANTHER" id="PTHR12307:SF36">
    <property type="entry name" value="GLYCOGEN-BINDING SUBUNIT 76A"/>
    <property type="match status" value="1"/>
</dbReference>
<dbReference type="GO" id="GO:2001069">
    <property type="term" value="F:glycogen binding"/>
    <property type="evidence" value="ECO:0007669"/>
    <property type="project" value="TreeGrafter"/>
</dbReference>
<dbReference type="InterPro" id="IPR005036">
    <property type="entry name" value="CBM21_dom"/>
</dbReference>
<reference evidence="4" key="1">
    <citation type="submission" date="2021-01" db="EMBL/GenBank/DDBJ databases">
        <title>Caligus Genome Assembly.</title>
        <authorList>
            <person name="Gallardo-Escarate C."/>
        </authorList>
    </citation>
    <scope>NUCLEOTIDE SEQUENCE [LARGE SCALE GENOMIC DNA]</scope>
</reference>